<protein>
    <submittedName>
        <fullName evidence="2">Uncharacterized protein</fullName>
    </submittedName>
</protein>
<feature type="region of interest" description="Disordered" evidence="1">
    <location>
        <begin position="1"/>
        <end position="54"/>
    </location>
</feature>
<feature type="compositionally biased region" description="Low complexity" evidence="1">
    <location>
        <begin position="22"/>
        <end position="37"/>
    </location>
</feature>
<dbReference type="Proteomes" id="UP001183176">
    <property type="component" value="Unassembled WGS sequence"/>
</dbReference>
<accession>A0ABU2JDG7</accession>
<evidence type="ECO:0000313" key="3">
    <source>
        <dbReference type="Proteomes" id="UP001183176"/>
    </source>
</evidence>
<dbReference type="EMBL" id="JAVREH010000019">
    <property type="protein sequence ID" value="MDT0262519.1"/>
    <property type="molecule type" value="Genomic_DNA"/>
</dbReference>
<name>A0ABU2JDG7_9ACTN</name>
<reference evidence="3" key="1">
    <citation type="submission" date="2023-07" db="EMBL/GenBank/DDBJ databases">
        <title>30 novel species of actinomycetes from the DSMZ collection.</title>
        <authorList>
            <person name="Nouioui I."/>
        </authorList>
    </citation>
    <scope>NUCLEOTIDE SEQUENCE [LARGE SCALE GENOMIC DNA]</scope>
    <source>
        <strain evidence="3">DSM 44399</strain>
    </source>
</reference>
<organism evidence="2 3">
    <name type="scientific">Jatrophihabitans lederbergiae</name>
    <dbReference type="NCBI Taxonomy" id="3075547"/>
    <lineage>
        <taxon>Bacteria</taxon>
        <taxon>Bacillati</taxon>
        <taxon>Actinomycetota</taxon>
        <taxon>Actinomycetes</taxon>
        <taxon>Jatrophihabitantales</taxon>
        <taxon>Jatrophihabitantaceae</taxon>
        <taxon>Jatrophihabitans</taxon>
    </lineage>
</organism>
<sequence>MAPAGPHHTERGSHLLSQTSADSNGNDNDNVTTTDGTWHSLPATGTVHAGIGSA</sequence>
<evidence type="ECO:0000313" key="2">
    <source>
        <dbReference type="EMBL" id="MDT0262519.1"/>
    </source>
</evidence>
<dbReference type="RefSeq" id="WP_311423669.1">
    <property type="nucleotide sequence ID" value="NZ_JAVREH010000019.1"/>
</dbReference>
<gene>
    <name evidence="2" type="ORF">RM423_14075</name>
</gene>
<evidence type="ECO:0000256" key="1">
    <source>
        <dbReference type="SAM" id="MobiDB-lite"/>
    </source>
</evidence>
<comment type="caution">
    <text evidence="2">The sequence shown here is derived from an EMBL/GenBank/DDBJ whole genome shotgun (WGS) entry which is preliminary data.</text>
</comment>
<proteinExistence type="predicted"/>
<keyword evidence="3" id="KW-1185">Reference proteome</keyword>